<evidence type="ECO:0000256" key="5">
    <source>
        <dbReference type="ARBA" id="ARBA00023136"/>
    </source>
</evidence>
<feature type="transmembrane region" description="Helical" evidence="7">
    <location>
        <begin position="253"/>
        <end position="276"/>
    </location>
</feature>
<dbReference type="PANTHER" id="PTHR42948">
    <property type="entry name" value="TRANSPORTER"/>
    <property type="match status" value="1"/>
</dbReference>
<evidence type="ECO:0000256" key="3">
    <source>
        <dbReference type="ARBA" id="ARBA00022692"/>
    </source>
</evidence>
<evidence type="ECO:0000256" key="1">
    <source>
        <dbReference type="ARBA" id="ARBA00004141"/>
    </source>
</evidence>
<feature type="transmembrane region" description="Helical" evidence="7">
    <location>
        <begin position="43"/>
        <end position="65"/>
    </location>
</feature>
<dbReference type="GO" id="GO:0015293">
    <property type="term" value="F:symporter activity"/>
    <property type="evidence" value="ECO:0007669"/>
    <property type="project" value="UniProtKB-KW"/>
</dbReference>
<dbReference type="InterPro" id="IPR047218">
    <property type="entry name" value="YocR/YhdH-like"/>
</dbReference>
<dbReference type="GO" id="GO:0016020">
    <property type="term" value="C:membrane"/>
    <property type="evidence" value="ECO:0007669"/>
    <property type="project" value="UniProtKB-SubCell"/>
</dbReference>
<evidence type="ECO:0000256" key="4">
    <source>
        <dbReference type="ARBA" id="ARBA00022989"/>
    </source>
</evidence>
<dbReference type="Proteomes" id="UP000481872">
    <property type="component" value="Unassembled WGS sequence"/>
</dbReference>
<feature type="transmembrane region" description="Helical" evidence="7">
    <location>
        <begin position="305"/>
        <end position="332"/>
    </location>
</feature>
<feature type="transmembrane region" description="Helical" evidence="7">
    <location>
        <begin position="146"/>
        <end position="165"/>
    </location>
</feature>
<feature type="transmembrane region" description="Helical" evidence="7">
    <location>
        <begin position="344"/>
        <end position="363"/>
    </location>
</feature>
<dbReference type="InterPro" id="IPR037272">
    <property type="entry name" value="SNS_sf"/>
</dbReference>
<reference evidence="8 9" key="1">
    <citation type="submission" date="2020-02" db="EMBL/GenBank/DDBJ databases">
        <title>Genome assembly of a novel Clostridium senegalense strain.</title>
        <authorList>
            <person name="Gupta T.B."/>
            <person name="Jauregui R."/>
            <person name="Maclean P."/>
            <person name="Nawarathana A."/>
            <person name="Brightwell G."/>
        </authorList>
    </citation>
    <scope>NUCLEOTIDE SEQUENCE [LARGE SCALE GENOMIC DNA]</scope>
    <source>
        <strain evidence="8 9">AGRFS4</strain>
    </source>
</reference>
<keyword evidence="3 6" id="KW-0812">Transmembrane</keyword>
<evidence type="ECO:0000256" key="2">
    <source>
        <dbReference type="ARBA" id="ARBA00022448"/>
    </source>
</evidence>
<dbReference type="PROSITE" id="PS50267">
    <property type="entry name" value="NA_NEUROTRAN_SYMP_3"/>
    <property type="match status" value="1"/>
</dbReference>
<keyword evidence="4 7" id="KW-1133">Transmembrane helix</keyword>
<evidence type="ECO:0000313" key="9">
    <source>
        <dbReference type="Proteomes" id="UP000481872"/>
    </source>
</evidence>
<comment type="caution">
    <text evidence="8">The sequence shown here is derived from an EMBL/GenBank/DDBJ whole genome shotgun (WGS) entry which is preliminary data.</text>
</comment>
<organism evidence="8 9">
    <name type="scientific">Clostridium senegalense</name>
    <dbReference type="NCBI Taxonomy" id="1465809"/>
    <lineage>
        <taxon>Bacteria</taxon>
        <taxon>Bacillati</taxon>
        <taxon>Bacillota</taxon>
        <taxon>Clostridia</taxon>
        <taxon>Eubacteriales</taxon>
        <taxon>Clostridiaceae</taxon>
        <taxon>Clostridium</taxon>
    </lineage>
</organism>
<dbReference type="PROSITE" id="PS00610">
    <property type="entry name" value="NA_NEUROTRAN_SYMP_1"/>
    <property type="match status" value="1"/>
</dbReference>
<evidence type="ECO:0000256" key="7">
    <source>
        <dbReference type="SAM" id="Phobius"/>
    </source>
</evidence>
<dbReference type="CDD" id="cd10336">
    <property type="entry name" value="SLC6sbd_Tyt1-Like"/>
    <property type="match status" value="1"/>
</dbReference>
<gene>
    <name evidence="8" type="ORF">G3M99_03055</name>
</gene>
<dbReference type="Pfam" id="PF00209">
    <property type="entry name" value="SNF"/>
    <property type="match status" value="2"/>
</dbReference>
<comment type="subcellular location">
    <subcellularLocation>
        <location evidence="1">Membrane</location>
        <topology evidence="1">Multi-pass membrane protein</topology>
    </subcellularLocation>
</comment>
<feature type="transmembrane region" description="Helical" evidence="7">
    <location>
        <begin position="217"/>
        <end position="241"/>
    </location>
</feature>
<keyword evidence="9" id="KW-1185">Reference proteome</keyword>
<accession>A0A6M0GZT4</accession>
<evidence type="ECO:0000256" key="6">
    <source>
        <dbReference type="RuleBase" id="RU003732"/>
    </source>
</evidence>
<keyword evidence="2 6" id="KW-0813">Transport</keyword>
<feature type="transmembrane region" description="Helical" evidence="7">
    <location>
        <begin position="86"/>
        <end position="117"/>
    </location>
</feature>
<proteinExistence type="inferred from homology"/>
<feature type="transmembrane region" description="Helical" evidence="7">
    <location>
        <begin position="12"/>
        <end position="31"/>
    </location>
</feature>
<dbReference type="SUPFAM" id="SSF161070">
    <property type="entry name" value="SNF-like"/>
    <property type="match status" value="1"/>
</dbReference>
<dbReference type="RefSeq" id="WP_199869166.1">
    <property type="nucleotide sequence ID" value="NZ_JAAGPU010000003.1"/>
</dbReference>
<sequence length="447" mass="48383">MDKKRENWGSRFGFIMATAGFAIGLGAVWRFPYMVGVNGGGAFLLVYILISAIIGIPLFIAEMGLGRKTQLNPISGMRKLEKKGSIWVAIGWLGVAAATIIMSYYTMLIGWMLAYFIKMLTGQFSGTTAEEIMTIYTSFTSNPVEVMIYTVIMIIILGIIVNKGLKNGIESCCKYLMPALFVLLIGLAIKSLTLPGAMEGVKWYLTPDFSKIDGGVILAALSQAFFAIGIGFAGSFVYGSYLDKNNSNLPSDATIIIIVNTLIAIVAGLVIFPAIFSFGLSPTEGPGLTFITMPNLFSKMAGGRFFGAAFFFLVIIAGITSGIGFLEAITCTASEVFKVDRKKAVWIILGVIFILSIPCILSQGPWSGIKVLGKNFFDLADYVSGSILMPLGALLMALYIALKWKFKGYMDDCNAGAGKFRVQSWWKPIVVVLIPITVIIIMITGLI</sequence>
<comment type="similarity">
    <text evidence="6">Belongs to the sodium:neurotransmitter symporter (SNF) (TC 2.A.22) family.</text>
</comment>
<evidence type="ECO:0000313" key="8">
    <source>
        <dbReference type="EMBL" id="NEU03849.1"/>
    </source>
</evidence>
<dbReference type="EMBL" id="JAAGPU010000003">
    <property type="protein sequence ID" value="NEU03849.1"/>
    <property type="molecule type" value="Genomic_DNA"/>
</dbReference>
<dbReference type="PANTHER" id="PTHR42948:SF1">
    <property type="entry name" value="TRANSPORTER"/>
    <property type="match status" value="1"/>
</dbReference>
<dbReference type="InterPro" id="IPR000175">
    <property type="entry name" value="Na/ntran_symport"/>
</dbReference>
<keyword evidence="5 7" id="KW-0472">Membrane</keyword>
<protein>
    <recommendedName>
        <fullName evidence="6">Transporter</fullName>
    </recommendedName>
</protein>
<dbReference type="AlphaFoldDB" id="A0A6M0GZT4"/>
<dbReference type="NCBIfam" id="NF037979">
    <property type="entry name" value="Na_transp"/>
    <property type="match status" value="1"/>
</dbReference>
<keyword evidence="6" id="KW-0769">Symport</keyword>
<dbReference type="PRINTS" id="PR00176">
    <property type="entry name" value="NANEUSMPORT"/>
</dbReference>
<feature type="transmembrane region" description="Helical" evidence="7">
    <location>
        <begin position="177"/>
        <end position="197"/>
    </location>
</feature>
<name>A0A6M0GZT4_9CLOT</name>
<feature type="transmembrane region" description="Helical" evidence="7">
    <location>
        <begin position="425"/>
        <end position="446"/>
    </location>
</feature>
<feature type="transmembrane region" description="Helical" evidence="7">
    <location>
        <begin position="383"/>
        <end position="404"/>
    </location>
</feature>